<name>A3ZUX3_9BACT</name>
<evidence type="ECO:0000313" key="9">
    <source>
        <dbReference type="EMBL" id="EAQ79709.1"/>
    </source>
</evidence>
<proteinExistence type="inferred from homology"/>
<dbReference type="Gene3D" id="1.10.150.130">
    <property type="match status" value="1"/>
</dbReference>
<dbReference type="PROSITE" id="PS51898">
    <property type="entry name" value="TYR_RECOMBINASE"/>
    <property type="match status" value="1"/>
</dbReference>
<dbReference type="AlphaFoldDB" id="A3ZUX3"/>
<dbReference type="CDD" id="cd00397">
    <property type="entry name" value="DNA_BRE_C"/>
    <property type="match status" value="1"/>
</dbReference>
<keyword evidence="4" id="KW-0233">DNA recombination</keyword>
<dbReference type="EMBL" id="AANZ01000013">
    <property type="protein sequence ID" value="EAQ79709.1"/>
    <property type="molecule type" value="Genomic_DNA"/>
</dbReference>
<feature type="region of interest" description="Disordered" evidence="6">
    <location>
        <begin position="406"/>
        <end position="431"/>
    </location>
</feature>
<dbReference type="Gene3D" id="1.10.443.10">
    <property type="entry name" value="Intergrase catalytic core"/>
    <property type="match status" value="1"/>
</dbReference>
<evidence type="ECO:0000256" key="6">
    <source>
        <dbReference type="SAM" id="MobiDB-lite"/>
    </source>
</evidence>
<dbReference type="Proteomes" id="UP000004358">
    <property type="component" value="Unassembled WGS sequence"/>
</dbReference>
<evidence type="ECO:0000259" key="8">
    <source>
        <dbReference type="PROSITE" id="PS51900"/>
    </source>
</evidence>
<keyword evidence="3 5" id="KW-0238">DNA-binding</keyword>
<dbReference type="InterPro" id="IPR002104">
    <property type="entry name" value="Integrase_catalytic"/>
</dbReference>
<evidence type="ECO:0000256" key="2">
    <source>
        <dbReference type="ARBA" id="ARBA00022908"/>
    </source>
</evidence>
<accession>A3ZUX3</accession>
<dbReference type="SUPFAM" id="SSF56349">
    <property type="entry name" value="DNA breaking-rejoining enzymes"/>
    <property type="match status" value="2"/>
</dbReference>
<evidence type="ECO:0000256" key="3">
    <source>
        <dbReference type="ARBA" id="ARBA00023125"/>
    </source>
</evidence>
<reference evidence="9 10" key="1">
    <citation type="submission" date="2006-02" db="EMBL/GenBank/DDBJ databases">
        <authorList>
            <person name="Amann R."/>
            <person name="Ferriera S."/>
            <person name="Johnson J."/>
            <person name="Kravitz S."/>
            <person name="Halpern A."/>
            <person name="Remington K."/>
            <person name="Beeson K."/>
            <person name="Tran B."/>
            <person name="Rogers Y.-H."/>
            <person name="Friedman R."/>
            <person name="Venter J.C."/>
        </authorList>
    </citation>
    <scope>NUCLEOTIDE SEQUENCE [LARGE SCALE GENOMIC DNA]</scope>
    <source>
        <strain evidence="9 10">DSM 3645</strain>
    </source>
</reference>
<dbReference type="GO" id="GO:0006310">
    <property type="term" value="P:DNA recombination"/>
    <property type="evidence" value="ECO:0007669"/>
    <property type="project" value="UniProtKB-KW"/>
</dbReference>
<comment type="caution">
    <text evidence="9">The sequence shown here is derived from an EMBL/GenBank/DDBJ whole genome shotgun (WGS) entry which is preliminary data.</text>
</comment>
<dbReference type="RefSeq" id="WP_002652779.1">
    <property type="nucleotide sequence ID" value="NZ_CH672376.1"/>
</dbReference>
<evidence type="ECO:0000256" key="4">
    <source>
        <dbReference type="ARBA" id="ARBA00023172"/>
    </source>
</evidence>
<evidence type="ECO:0000313" key="10">
    <source>
        <dbReference type="Proteomes" id="UP000004358"/>
    </source>
</evidence>
<dbReference type="eggNOG" id="COG0582">
    <property type="taxonomic scope" value="Bacteria"/>
</dbReference>
<protein>
    <recommendedName>
        <fullName evidence="11">Tyr recombinase domain-containing protein</fullName>
    </recommendedName>
</protein>
<dbReference type="InterPro" id="IPR044068">
    <property type="entry name" value="CB"/>
</dbReference>
<dbReference type="InterPro" id="IPR010998">
    <property type="entry name" value="Integrase_recombinase_N"/>
</dbReference>
<dbReference type="InterPro" id="IPR013762">
    <property type="entry name" value="Integrase-like_cat_sf"/>
</dbReference>
<organism evidence="9 10">
    <name type="scientific">Blastopirellula marina DSM 3645</name>
    <dbReference type="NCBI Taxonomy" id="314230"/>
    <lineage>
        <taxon>Bacteria</taxon>
        <taxon>Pseudomonadati</taxon>
        <taxon>Planctomycetota</taxon>
        <taxon>Planctomycetia</taxon>
        <taxon>Pirellulales</taxon>
        <taxon>Pirellulaceae</taxon>
        <taxon>Blastopirellula</taxon>
    </lineage>
</organism>
<dbReference type="InterPro" id="IPR011010">
    <property type="entry name" value="DNA_brk_join_enz"/>
</dbReference>
<dbReference type="HOGENOM" id="CLU_635646_0_0_0"/>
<evidence type="ECO:0000256" key="5">
    <source>
        <dbReference type="PROSITE-ProRule" id="PRU01248"/>
    </source>
</evidence>
<feature type="compositionally biased region" description="Polar residues" evidence="6">
    <location>
        <begin position="420"/>
        <end position="431"/>
    </location>
</feature>
<comment type="similarity">
    <text evidence="1">Belongs to the 'phage' integrase family.</text>
</comment>
<dbReference type="PANTHER" id="PTHR30349:SF64">
    <property type="entry name" value="PROPHAGE INTEGRASE INTD-RELATED"/>
    <property type="match status" value="1"/>
</dbReference>
<dbReference type="Pfam" id="PF00589">
    <property type="entry name" value="Phage_integrase"/>
    <property type="match status" value="1"/>
</dbReference>
<evidence type="ECO:0000259" key="7">
    <source>
        <dbReference type="PROSITE" id="PS51898"/>
    </source>
</evidence>
<dbReference type="GO" id="GO:0003677">
    <property type="term" value="F:DNA binding"/>
    <property type="evidence" value="ECO:0007669"/>
    <property type="project" value="UniProtKB-UniRule"/>
</dbReference>
<dbReference type="PANTHER" id="PTHR30349">
    <property type="entry name" value="PHAGE INTEGRASE-RELATED"/>
    <property type="match status" value="1"/>
</dbReference>
<dbReference type="STRING" id="314230.DSM3645_24410"/>
<feature type="domain" description="Tyr recombinase" evidence="7">
    <location>
        <begin position="208"/>
        <end position="401"/>
    </location>
</feature>
<dbReference type="InterPro" id="IPR050090">
    <property type="entry name" value="Tyrosine_recombinase_XerCD"/>
</dbReference>
<keyword evidence="2" id="KW-0229">DNA integration</keyword>
<sequence length="431" mass="48476">MEDIKVLITQRDDRKFWQAYYVDPITGKQKFKSTGETSKREAERAAAKWEQDLREGRYKAPSKVTWEEFRERFETQHVASLANSTGRRYSTALNVFENTTPVNRLRDVDAKRLSQFQTALRAKGTAEATIAAQLRHVKAALRWAHDMGLIPTVPKIKMPKRVKGASMMKGRAITAEEFDRMVVKIRTGLYVDPDADKKQAEKKRKLKPKPAPTAEELAAVRAIEAAVVASWEHFLRGLWLSGLRLGESLNLFWDGAEGIIADLDRRFPIMVIPAEAEKGNKDRLLPITPDFARFLAETPREQRTGRVFGPLTRDAKMVMLNQNRIGARITAIGKAAGVKVKDDGKETKFASAHDMRRAFGHRWSKKVMPAVLKELMRHEAIQTTMSYYVGQNAESIANQLWAADDGKNAASDGKNEHFSEQSPNSANSTGA</sequence>
<dbReference type="GO" id="GO:0015074">
    <property type="term" value="P:DNA integration"/>
    <property type="evidence" value="ECO:0007669"/>
    <property type="project" value="UniProtKB-KW"/>
</dbReference>
<evidence type="ECO:0008006" key="11">
    <source>
        <dbReference type="Google" id="ProtNLM"/>
    </source>
</evidence>
<evidence type="ECO:0000256" key="1">
    <source>
        <dbReference type="ARBA" id="ARBA00008857"/>
    </source>
</evidence>
<gene>
    <name evidence="9" type="ORF">DSM3645_24410</name>
</gene>
<feature type="domain" description="Core-binding (CB)" evidence="8">
    <location>
        <begin position="64"/>
        <end position="145"/>
    </location>
</feature>
<dbReference type="PROSITE" id="PS51900">
    <property type="entry name" value="CB"/>
    <property type="match status" value="1"/>
</dbReference>